<dbReference type="EMBL" id="JAERRF010000017">
    <property type="protein sequence ID" value="MBL1100050.1"/>
    <property type="molecule type" value="Genomic_DNA"/>
</dbReference>
<evidence type="ECO:0000259" key="2">
    <source>
        <dbReference type="Pfam" id="PF19816"/>
    </source>
</evidence>
<dbReference type="RefSeq" id="WP_201877740.1">
    <property type="nucleotide sequence ID" value="NZ_JAERRF010000017.1"/>
</dbReference>
<reference evidence="3 4" key="1">
    <citation type="submission" date="2021-01" db="EMBL/GenBank/DDBJ databases">
        <title>WGS of actinomycetes isolated from Thailand.</title>
        <authorList>
            <person name="Thawai C."/>
        </authorList>
    </citation>
    <scope>NUCLEOTIDE SEQUENCE [LARGE SCALE GENOMIC DNA]</scope>
    <source>
        <strain evidence="3 4">CA1R205</strain>
    </source>
</reference>
<comment type="caution">
    <text evidence="3">The sequence shown here is derived from an EMBL/GenBank/DDBJ whole genome shotgun (WGS) entry which is preliminary data.</text>
</comment>
<feature type="domain" description="DUF6299" evidence="2">
    <location>
        <begin position="55"/>
        <end position="165"/>
    </location>
</feature>
<evidence type="ECO:0000313" key="4">
    <source>
        <dbReference type="Proteomes" id="UP000634229"/>
    </source>
</evidence>
<protein>
    <recommendedName>
        <fullName evidence="2">DUF6299 domain-containing protein</fullName>
    </recommendedName>
</protein>
<name>A0ABS1NJA1_9ACTN</name>
<feature type="signal peptide" evidence="1">
    <location>
        <begin position="1"/>
        <end position="23"/>
    </location>
</feature>
<evidence type="ECO:0000313" key="3">
    <source>
        <dbReference type="EMBL" id="MBL1100050.1"/>
    </source>
</evidence>
<feature type="chain" id="PRO_5047446851" description="DUF6299 domain-containing protein" evidence="1">
    <location>
        <begin position="24"/>
        <end position="169"/>
    </location>
</feature>
<keyword evidence="1" id="KW-0732">Signal</keyword>
<proteinExistence type="predicted"/>
<evidence type="ECO:0000256" key="1">
    <source>
        <dbReference type="SAM" id="SignalP"/>
    </source>
</evidence>
<dbReference type="Pfam" id="PF19816">
    <property type="entry name" value="DUF6299"/>
    <property type="match status" value="1"/>
</dbReference>
<accession>A0ABS1NJA1</accession>
<organism evidence="3 4">
    <name type="scientific">Streptomyces coffeae</name>
    <dbReference type="NCBI Taxonomy" id="621382"/>
    <lineage>
        <taxon>Bacteria</taxon>
        <taxon>Bacillati</taxon>
        <taxon>Actinomycetota</taxon>
        <taxon>Actinomycetes</taxon>
        <taxon>Kitasatosporales</taxon>
        <taxon>Streptomycetaceae</taxon>
        <taxon>Streptomyces</taxon>
    </lineage>
</organism>
<dbReference type="InterPro" id="IPR046266">
    <property type="entry name" value="DUF6299"/>
</dbReference>
<keyword evidence="4" id="KW-1185">Reference proteome</keyword>
<gene>
    <name evidence="3" type="ORF">JK363_25935</name>
</gene>
<sequence>MRNRHRIVGAVAVLLIAAPAAYATSSGTTTPELPTGQSDLAPRLDRTALPVPWVDSLTVDRTGYVTRGGTVTVYGTYRCGYDETDSPRAHILVTVTQGAQRHTIGAASAICDGQRHRWVIDGNGGGRYLRGPAYADAQLVKFGARGDFVPMPRTTADTEREITLVSPAS</sequence>
<dbReference type="Proteomes" id="UP000634229">
    <property type="component" value="Unassembled WGS sequence"/>
</dbReference>